<organism evidence="1 2">
    <name type="scientific">Permianibacter aggregans</name>
    <dbReference type="NCBI Taxonomy" id="1510150"/>
    <lineage>
        <taxon>Bacteria</taxon>
        <taxon>Pseudomonadati</taxon>
        <taxon>Pseudomonadota</taxon>
        <taxon>Gammaproteobacteria</taxon>
        <taxon>Pseudomonadales</taxon>
        <taxon>Pseudomonadaceae</taxon>
        <taxon>Permianibacter</taxon>
    </lineage>
</organism>
<name>A0A4R6UMM1_9GAMM</name>
<comment type="caution">
    <text evidence="1">The sequence shown here is derived from an EMBL/GenBank/DDBJ whole genome shotgun (WGS) entry which is preliminary data.</text>
</comment>
<gene>
    <name evidence="1" type="ORF">EV696_108151</name>
</gene>
<proteinExistence type="predicted"/>
<sequence>MGLLSSPVFIFRLATVLRRINQLSFAVLYAVTSQTFFAGSTLEPAIFNRFFKV</sequence>
<accession>A0A4R6UMM1</accession>
<dbReference type="EMBL" id="SNYM01000008">
    <property type="protein sequence ID" value="TDQ48171.1"/>
    <property type="molecule type" value="Genomic_DNA"/>
</dbReference>
<protein>
    <submittedName>
        <fullName evidence="1">Uncharacterized protein</fullName>
    </submittedName>
</protein>
<evidence type="ECO:0000313" key="2">
    <source>
        <dbReference type="Proteomes" id="UP000295375"/>
    </source>
</evidence>
<keyword evidence="2" id="KW-1185">Reference proteome</keyword>
<evidence type="ECO:0000313" key="1">
    <source>
        <dbReference type="EMBL" id="TDQ48171.1"/>
    </source>
</evidence>
<dbReference type="AlphaFoldDB" id="A0A4R6UMM1"/>
<dbReference type="Proteomes" id="UP000295375">
    <property type="component" value="Unassembled WGS sequence"/>
</dbReference>
<reference evidence="1 2" key="1">
    <citation type="submission" date="2019-03" db="EMBL/GenBank/DDBJ databases">
        <title>Genomic Encyclopedia of Type Strains, Phase IV (KMG-IV): sequencing the most valuable type-strain genomes for metagenomic binning, comparative biology and taxonomic classification.</title>
        <authorList>
            <person name="Goeker M."/>
        </authorList>
    </citation>
    <scope>NUCLEOTIDE SEQUENCE [LARGE SCALE GENOMIC DNA]</scope>
    <source>
        <strain evidence="1 2">DSM 103792</strain>
    </source>
</reference>